<evidence type="ECO:0000256" key="2">
    <source>
        <dbReference type="ARBA" id="ARBA00008806"/>
    </source>
</evidence>
<dbReference type="CDD" id="cd01127">
    <property type="entry name" value="TrwB_TraG_TraD_VirD4"/>
    <property type="match status" value="1"/>
</dbReference>
<dbReference type="PANTHER" id="PTHR37937:SF1">
    <property type="entry name" value="CONJUGATIVE TRANSFER: DNA TRANSPORT"/>
    <property type="match status" value="1"/>
</dbReference>
<dbReference type="InterPro" id="IPR003688">
    <property type="entry name" value="TraG/VirD4"/>
</dbReference>
<feature type="transmembrane region" description="Helical" evidence="8">
    <location>
        <begin position="48"/>
        <end position="74"/>
    </location>
</feature>
<comment type="similarity">
    <text evidence="2">Belongs to the VirD4/TraG family.</text>
</comment>
<evidence type="ECO:0000256" key="5">
    <source>
        <dbReference type="ARBA" id="ARBA00022971"/>
    </source>
</evidence>
<evidence type="ECO:0000256" key="7">
    <source>
        <dbReference type="ARBA" id="ARBA00023136"/>
    </source>
</evidence>
<evidence type="ECO:0000256" key="6">
    <source>
        <dbReference type="ARBA" id="ARBA00022989"/>
    </source>
</evidence>
<organism evidence="9 10">
    <name type="scientific">Agrobacterium larrymoorei</name>
    <dbReference type="NCBI Taxonomy" id="160699"/>
    <lineage>
        <taxon>Bacteria</taxon>
        <taxon>Pseudomonadati</taxon>
        <taxon>Pseudomonadota</taxon>
        <taxon>Alphaproteobacteria</taxon>
        <taxon>Hyphomicrobiales</taxon>
        <taxon>Rhizobiaceae</taxon>
        <taxon>Rhizobium/Agrobacterium group</taxon>
        <taxon>Agrobacterium</taxon>
    </lineage>
</organism>
<accession>A0ABX8T7J0</accession>
<keyword evidence="4 8" id="KW-0812">Transmembrane</keyword>
<evidence type="ECO:0000256" key="3">
    <source>
        <dbReference type="ARBA" id="ARBA00022475"/>
    </source>
</evidence>
<keyword evidence="10" id="KW-1185">Reference proteome</keyword>
<dbReference type="Gene3D" id="3.40.50.300">
    <property type="entry name" value="P-loop containing nucleotide triphosphate hydrolases"/>
    <property type="match status" value="1"/>
</dbReference>
<reference evidence="9 10" key="1">
    <citation type="submission" date="2021-03" db="EMBL/GenBank/DDBJ databases">
        <title>Rapid diversification of plasmids in a genus of pathogenic and nitrogen fixing bacteria.</title>
        <authorList>
            <person name="Weisberg A.J."/>
            <person name="Miller M."/>
            <person name="Ream W."/>
            <person name="Grunwald N.J."/>
            <person name="Chang J.H."/>
        </authorList>
    </citation>
    <scope>NUCLEOTIDE SEQUENCE [LARGE SCALE GENOMIC DNA]</scope>
    <source>
        <strain evidence="9 10">AF3.44</strain>
    </source>
</reference>
<keyword evidence="5" id="KW-0184">Conjugation</keyword>
<dbReference type="PANTHER" id="PTHR37937">
    <property type="entry name" value="CONJUGATIVE TRANSFER: DNA TRANSPORT"/>
    <property type="match status" value="1"/>
</dbReference>
<name>A0ABX8T7J0_9HYPH</name>
<protein>
    <submittedName>
        <fullName evidence="9">Type IV secretory system conjugative DNA transfer family protein</fullName>
    </submittedName>
</protein>
<comment type="subcellular location">
    <subcellularLocation>
        <location evidence="1">Cell membrane</location>
        <topology evidence="1">Multi-pass membrane protein</topology>
    </subcellularLocation>
</comment>
<evidence type="ECO:0000256" key="1">
    <source>
        <dbReference type="ARBA" id="ARBA00004651"/>
    </source>
</evidence>
<dbReference type="Proteomes" id="UP000826513">
    <property type="component" value="Chromosome 2"/>
</dbReference>
<gene>
    <name evidence="9" type="ORF">J5285_14710</name>
</gene>
<evidence type="ECO:0000313" key="9">
    <source>
        <dbReference type="EMBL" id="QYA08685.1"/>
    </source>
</evidence>
<dbReference type="InterPro" id="IPR051539">
    <property type="entry name" value="T4SS-coupling_protein"/>
</dbReference>
<evidence type="ECO:0000256" key="4">
    <source>
        <dbReference type="ARBA" id="ARBA00022692"/>
    </source>
</evidence>
<sequence>MSPFRIIIALVVAPVLAVVCAGIGFLASTGFVIADLAAHHLLGLKHGVVSYVIVTVTGYLPIVFGLGGLIAPFLTQEQIQSVFGTARWADTKELGSLRNRDRRGVLVGRDRGTKALLHYDGPSHLITMAPTRTGKGVGTIIPNLLTLERSIVCIDPKGENARITARARQSFGPVYVLDPFGVTGQASSCFNPFAHLDVDDPDIAEHAGALADALVHDEPGTSNDAHWNEEARALIAGLIMMVIASEPPDRRHPATLRDYLTRSSKDLDALFADMQNCAHCRGLIARAANRHLSKSDREASGVLSSAQRHTHFLDSPRMERVMQRSDFDFCDLKRAIQTVFLVLPPDRLSSYARWLRLMISQSLMEMARHQTIAPPSAGLPTTAKTETKTNTNINTKNSGSAALRSGLHANANAVLFLLDEFACLGRLAAVERAMGLMAGYGVQLWPILQDLHQLRSIYGKAANTFFANAGIVQIFGVNDIDTAELVARSVGKTDAHYMTRSFGEGKQTSSEHVAARNLINADEVMRLPRDMMILLRQGQRPARLRKIRYFEDKEFKGLFDPA</sequence>
<dbReference type="InterPro" id="IPR027417">
    <property type="entry name" value="P-loop_NTPase"/>
</dbReference>
<dbReference type="EMBL" id="CP072168">
    <property type="protein sequence ID" value="QYA08685.1"/>
    <property type="molecule type" value="Genomic_DNA"/>
</dbReference>
<evidence type="ECO:0000256" key="8">
    <source>
        <dbReference type="SAM" id="Phobius"/>
    </source>
</evidence>
<dbReference type="Pfam" id="PF02534">
    <property type="entry name" value="T4SS-DNA_transf"/>
    <property type="match status" value="2"/>
</dbReference>
<keyword evidence="7 8" id="KW-0472">Membrane</keyword>
<dbReference type="SUPFAM" id="SSF52540">
    <property type="entry name" value="P-loop containing nucleoside triphosphate hydrolases"/>
    <property type="match status" value="1"/>
</dbReference>
<feature type="transmembrane region" description="Helical" evidence="8">
    <location>
        <begin position="6"/>
        <end position="36"/>
    </location>
</feature>
<keyword evidence="3" id="KW-1003">Cell membrane</keyword>
<keyword evidence="6 8" id="KW-1133">Transmembrane helix</keyword>
<proteinExistence type="inferred from homology"/>
<evidence type="ECO:0000313" key="10">
    <source>
        <dbReference type="Proteomes" id="UP000826513"/>
    </source>
</evidence>